<accession>A0A9P8JAI5</accession>
<protein>
    <submittedName>
        <fullName evidence="3">Uncharacterized protein</fullName>
    </submittedName>
</protein>
<feature type="non-terminal residue" evidence="3">
    <location>
        <position position="1"/>
    </location>
</feature>
<feature type="region of interest" description="Disordered" evidence="2">
    <location>
        <begin position="34"/>
        <end position="66"/>
    </location>
</feature>
<dbReference type="EMBL" id="JAHFXF010000197">
    <property type="protein sequence ID" value="KAG9693347.1"/>
    <property type="molecule type" value="Genomic_DNA"/>
</dbReference>
<reference evidence="3" key="1">
    <citation type="journal article" date="2021" name="J Fungi (Basel)">
        <title>Virulence traits and population genomics of the black yeast Aureobasidium melanogenum.</title>
        <authorList>
            <person name="Cernosa A."/>
            <person name="Sun X."/>
            <person name="Gostincar C."/>
            <person name="Fang C."/>
            <person name="Gunde-Cimerman N."/>
            <person name="Song Z."/>
        </authorList>
    </citation>
    <scope>NUCLEOTIDE SEQUENCE</scope>
    <source>
        <strain evidence="3">EXF-9911</strain>
    </source>
</reference>
<sequence>MRAPCHQRLQSLQREGHHQFFLQHAPAKGSAMKLLNIGSTPDGPSTKSSSDSPIKPIGSGFSSPSRQALLKDGPAFSTDTDLNVAETRFTKLVGLIDSCVYAADDTSGCFALYCRFIDLRAAAASKTMFESALTAVSFTFVDHHEYFGHDHTNDRAQAVSDGQVEFTATPRWRYFCRVNLTAGRGPYGDSGQGRSCWPSFELYRPQPHELLALCMLDNSLHAITDKQNAQLFCMKLPAQPHITDPTENQDNLQLKKTSISTFSQQPTSTTFITDFLSQANTIVSPHTLLPTSASAPASSTPASTTGILPCPCLSASSFTSDPVRRSVTKRASKVPQYSAAAYSSNNQPQQVPMSRIAQLEAKSDGALLALVPRSAARLSLVRFDGSSNSVALNSYLDPSMMSMSFSLSLLADAMAFSVHDALHMTHESQPALKSYIKVDDQLRAFSVTLSPLQRIFRSNQLLAMPSSYQMPRLDSVHRHHVILELAAVNDFTNLHTYLRDTATHDKKISQFFDVADAEPASTFCTFHSMCLGRLSAEPTGSSAPSTRPSLSTMRLADTPNTSSALHCHNLLSAITVLDHIIVSGPWHLNKLCLVLMAARTFVEAVLNSVVGPAELLYNHLVMVCFTVTLDADNRLVYTNLSQKFNPKEMKLCEGRNKAADLSTMPKVNTAEEALLCTAAVDAPLKQLPQGTTQDDISPLPKRTQYEYKAQMAQAIGHVRRPGQEKLVQVYRIVALDTIDVDILEHREHRTTVMAEYKHSDVEKKRSPGTDFEDKLKPELIKPQKTELIRDVNGEVEARDAVSAKEEQIKTLEQEVVHLKQSIQKKISLIDHGARIAKLNVDKAAMIDNLADTNKRGAMLVDQIKSKRAGQPDNTAVLLERNEALENAKKLQSRLTASEEKIKKLEAHAQQPIIVNTAFISQPVANSTAWGNPATPTLSGVGVVGLSWVGFWLGWEVEAGGEDPGGTGGVERWRKDRGSEKNPGGKASGWRIKEWLKE</sequence>
<keyword evidence="1" id="KW-0175">Coiled coil</keyword>
<evidence type="ECO:0000313" key="3">
    <source>
        <dbReference type="EMBL" id="KAG9693347.1"/>
    </source>
</evidence>
<name>A0A9P8JAI5_AURME</name>
<dbReference type="OrthoDB" id="10541629at2759"/>
<comment type="caution">
    <text evidence="3">The sequence shown here is derived from an EMBL/GenBank/DDBJ whole genome shotgun (WGS) entry which is preliminary data.</text>
</comment>
<evidence type="ECO:0000313" key="4">
    <source>
        <dbReference type="Proteomes" id="UP000779574"/>
    </source>
</evidence>
<feature type="region of interest" description="Disordered" evidence="2">
    <location>
        <begin position="959"/>
        <end position="997"/>
    </location>
</feature>
<feature type="coiled-coil region" evidence="1">
    <location>
        <begin position="880"/>
        <end position="907"/>
    </location>
</feature>
<dbReference type="Proteomes" id="UP000779574">
    <property type="component" value="Unassembled WGS sequence"/>
</dbReference>
<evidence type="ECO:0000256" key="2">
    <source>
        <dbReference type="SAM" id="MobiDB-lite"/>
    </source>
</evidence>
<feature type="compositionally biased region" description="Polar residues" evidence="2">
    <location>
        <begin position="37"/>
        <end position="52"/>
    </location>
</feature>
<feature type="compositionally biased region" description="Basic and acidic residues" evidence="2">
    <location>
        <begin position="970"/>
        <end position="979"/>
    </location>
</feature>
<reference evidence="3" key="2">
    <citation type="submission" date="2021-08" db="EMBL/GenBank/DDBJ databases">
        <authorList>
            <person name="Gostincar C."/>
            <person name="Sun X."/>
            <person name="Song Z."/>
            <person name="Gunde-Cimerman N."/>
        </authorList>
    </citation>
    <scope>NUCLEOTIDE SEQUENCE</scope>
    <source>
        <strain evidence="3">EXF-9911</strain>
    </source>
</reference>
<dbReference type="AlphaFoldDB" id="A0A9P8JAI5"/>
<proteinExistence type="predicted"/>
<organism evidence="3 4">
    <name type="scientific">Aureobasidium melanogenum</name>
    <name type="common">Aureobasidium pullulans var. melanogenum</name>
    <dbReference type="NCBI Taxonomy" id="46634"/>
    <lineage>
        <taxon>Eukaryota</taxon>
        <taxon>Fungi</taxon>
        <taxon>Dikarya</taxon>
        <taxon>Ascomycota</taxon>
        <taxon>Pezizomycotina</taxon>
        <taxon>Dothideomycetes</taxon>
        <taxon>Dothideomycetidae</taxon>
        <taxon>Dothideales</taxon>
        <taxon>Saccotheciaceae</taxon>
        <taxon>Aureobasidium</taxon>
    </lineage>
</organism>
<feature type="coiled-coil region" evidence="1">
    <location>
        <begin position="794"/>
        <end position="821"/>
    </location>
</feature>
<gene>
    <name evidence="3" type="ORF">KCU76_g6045</name>
</gene>
<evidence type="ECO:0000256" key="1">
    <source>
        <dbReference type="SAM" id="Coils"/>
    </source>
</evidence>
<dbReference type="InterPro" id="IPR027417">
    <property type="entry name" value="P-loop_NTPase"/>
</dbReference>
<dbReference type="Gene3D" id="3.40.50.300">
    <property type="entry name" value="P-loop containing nucleotide triphosphate hydrolases"/>
    <property type="match status" value="1"/>
</dbReference>